<reference evidence="3 4" key="1">
    <citation type="journal article" date="2010" name="Virol. J.">
        <title>Genomes of the T4-related bacteriophages as windows on microbial genome evolution.</title>
        <authorList>
            <person name="Petrov V.M."/>
            <person name="Ratnayaka S."/>
            <person name="Nolan J.M."/>
            <person name="Miller E.S."/>
            <person name="Karam J.D."/>
        </authorList>
    </citation>
    <scope>NUCLEOTIDE SEQUENCE [LARGE SCALE GENOMIC DNA]</scope>
    <source>
        <strain evidence="3">Acj133</strain>
    </source>
</reference>
<dbReference type="EMBL" id="HM114315">
    <property type="protein sequence ID" value="ADJ19540.1"/>
    <property type="molecule type" value="Genomic_DNA"/>
</dbReference>
<evidence type="ECO:0000313" key="3">
    <source>
        <dbReference type="EMBL" id="ADJ19540.1"/>
    </source>
</evidence>
<dbReference type="RefSeq" id="YP_004300806.1">
    <property type="nucleotide sequence ID" value="NC_015250.1"/>
</dbReference>
<protein>
    <submittedName>
        <fullName evidence="3">Uncharacterized protein</fullName>
    </submittedName>
</protein>
<keyword evidence="2" id="KW-1133">Transmembrane helix</keyword>
<evidence type="ECO:0000256" key="2">
    <source>
        <dbReference type="SAM" id="Phobius"/>
    </source>
</evidence>
<dbReference type="GeneID" id="10323212"/>
<feature type="coiled-coil region" evidence="1">
    <location>
        <begin position="32"/>
        <end position="59"/>
    </location>
</feature>
<feature type="transmembrane region" description="Helical" evidence="2">
    <location>
        <begin position="6"/>
        <end position="25"/>
    </location>
</feature>
<keyword evidence="4" id="KW-1185">Reference proteome</keyword>
<accession>D9I6F9</accession>
<proteinExistence type="predicted"/>
<keyword evidence="2" id="KW-0812">Transmembrane</keyword>
<gene>
    <name evidence="3" type="ORF">Acj133p225</name>
</gene>
<sequence length="117" mass="13270">MIQLKPSAIIAIIVAVAFLILGGMWKIQDYRNDILETKLKEMNVNVQVANENVVKIQSQLADIQRVQVEMQSNRIEHTNNTVQIKEVVKVVEKTNNKEAELILNQAFNNIASKINES</sequence>
<dbReference type="KEGG" id="vg:10323212"/>
<dbReference type="Proteomes" id="UP000000330">
    <property type="component" value="Segment"/>
</dbReference>
<name>D9I6F9_9CAUD</name>
<organism evidence="3 4">
    <name type="scientific">Acinetobacter phage 133</name>
    <dbReference type="NCBI Taxonomy" id="2919552"/>
    <lineage>
        <taxon>Viruses</taxon>
        <taxon>Duplodnaviria</taxon>
        <taxon>Heunggongvirae</taxon>
        <taxon>Uroviricota</taxon>
        <taxon>Caudoviricetes</taxon>
        <taxon>Pantevenvirales</taxon>
        <taxon>Straboviridae</taxon>
        <taxon>Tevenvirinae</taxon>
        <taxon>Centumtrigintavirus</taxon>
        <taxon>Centumtrigintavirus cv133</taxon>
        <taxon>Acinetobacter virus 133</taxon>
    </lineage>
</organism>
<evidence type="ECO:0000256" key="1">
    <source>
        <dbReference type="SAM" id="Coils"/>
    </source>
</evidence>
<keyword evidence="2" id="KW-0472">Membrane</keyword>
<keyword evidence="1" id="KW-0175">Coiled coil</keyword>
<evidence type="ECO:0000313" key="4">
    <source>
        <dbReference type="Proteomes" id="UP000000330"/>
    </source>
</evidence>